<dbReference type="Pfam" id="PF19121">
    <property type="entry name" value="DUF5805"/>
    <property type="match status" value="1"/>
</dbReference>
<name>M0ND94_9EURY</name>
<reference evidence="2 3" key="1">
    <citation type="journal article" date="2014" name="PLoS Genet.">
        <title>Phylogenetically driven sequencing of extremely halophilic archaea reveals strategies for static and dynamic osmo-response.</title>
        <authorList>
            <person name="Becker E.A."/>
            <person name="Seitzer P.M."/>
            <person name="Tritt A."/>
            <person name="Larsen D."/>
            <person name="Krusor M."/>
            <person name="Yao A.I."/>
            <person name="Wu D."/>
            <person name="Madern D."/>
            <person name="Eisen J.A."/>
            <person name="Darling A.E."/>
            <person name="Facciotti M.T."/>
        </authorList>
    </citation>
    <scope>NUCLEOTIDE SEQUENCE [LARGE SCALE GENOMIC DNA]</scope>
    <source>
        <strain evidence="2 3">DSM 8989</strain>
    </source>
</reference>
<sequence>MTRAGRRQFGYDQSGRSSEVEHTLKTNKEESNTADIKGFVEKNLATKTAIDEDELVDLIRDDIGSAIDELRDDGKAKYSASEGGWLRVVNDE</sequence>
<keyword evidence="3" id="KW-1185">Reference proteome</keyword>
<feature type="compositionally biased region" description="Basic and acidic residues" evidence="1">
    <location>
        <begin position="18"/>
        <end position="30"/>
    </location>
</feature>
<dbReference type="Proteomes" id="UP000011625">
    <property type="component" value="Unassembled WGS sequence"/>
</dbReference>
<comment type="caution">
    <text evidence="2">The sequence shown here is derived from an EMBL/GenBank/DDBJ whole genome shotgun (WGS) entry which is preliminary data.</text>
</comment>
<dbReference type="STRING" id="1227456.C450_05180"/>
<organism evidence="2 3">
    <name type="scientific">Halococcus salifodinae DSM 8989</name>
    <dbReference type="NCBI Taxonomy" id="1227456"/>
    <lineage>
        <taxon>Archaea</taxon>
        <taxon>Methanobacteriati</taxon>
        <taxon>Methanobacteriota</taxon>
        <taxon>Stenosarchaea group</taxon>
        <taxon>Halobacteria</taxon>
        <taxon>Halobacteriales</taxon>
        <taxon>Halococcaceae</taxon>
        <taxon>Halococcus</taxon>
    </lineage>
</organism>
<dbReference type="RefSeq" id="WP_005040884.1">
    <property type="nucleotide sequence ID" value="NZ_AOME01000026.1"/>
</dbReference>
<dbReference type="InterPro" id="IPR043828">
    <property type="entry name" value="DUF5805"/>
</dbReference>
<accession>M0ND94</accession>
<dbReference type="EMBL" id="AOME01000026">
    <property type="protein sequence ID" value="EMA54660.1"/>
    <property type="molecule type" value="Genomic_DNA"/>
</dbReference>
<protein>
    <submittedName>
        <fullName evidence="2">Uncharacterized protein</fullName>
    </submittedName>
</protein>
<proteinExistence type="predicted"/>
<gene>
    <name evidence="2" type="ORF">C450_05180</name>
</gene>
<dbReference type="AlphaFoldDB" id="M0ND94"/>
<evidence type="ECO:0000256" key="1">
    <source>
        <dbReference type="SAM" id="MobiDB-lite"/>
    </source>
</evidence>
<dbReference type="OrthoDB" id="351247at2157"/>
<feature type="region of interest" description="Disordered" evidence="1">
    <location>
        <begin position="1"/>
        <end position="30"/>
    </location>
</feature>
<evidence type="ECO:0000313" key="2">
    <source>
        <dbReference type="EMBL" id="EMA54660.1"/>
    </source>
</evidence>
<evidence type="ECO:0000313" key="3">
    <source>
        <dbReference type="Proteomes" id="UP000011625"/>
    </source>
</evidence>